<feature type="transmembrane region" description="Helical" evidence="1">
    <location>
        <begin position="20"/>
        <end position="42"/>
    </location>
</feature>
<dbReference type="InterPro" id="IPR010295">
    <property type="entry name" value="DUF898"/>
</dbReference>
<evidence type="ECO:0000256" key="1">
    <source>
        <dbReference type="SAM" id="Phobius"/>
    </source>
</evidence>
<keyword evidence="1" id="KW-0472">Membrane</keyword>
<gene>
    <name evidence="2" type="ORF">A1507_08860</name>
</gene>
<feature type="transmembrane region" description="Helical" evidence="1">
    <location>
        <begin position="225"/>
        <end position="249"/>
    </location>
</feature>
<dbReference type="Pfam" id="PF05987">
    <property type="entry name" value="DUF898"/>
    <property type="match status" value="1"/>
</dbReference>
<keyword evidence="1" id="KW-0812">Transmembrane</keyword>
<evidence type="ECO:0000313" key="2">
    <source>
        <dbReference type="EMBL" id="OAI18462.1"/>
    </source>
</evidence>
<proteinExistence type="predicted"/>
<name>A0A177NKS4_9GAMM</name>
<protein>
    <submittedName>
        <fullName evidence="2">Uncharacterized protein</fullName>
    </submittedName>
</protein>
<dbReference type="Proteomes" id="UP000077857">
    <property type="component" value="Unassembled WGS sequence"/>
</dbReference>
<feature type="transmembrane region" description="Helical" evidence="1">
    <location>
        <begin position="137"/>
        <end position="159"/>
    </location>
</feature>
<feature type="transmembrane region" description="Helical" evidence="1">
    <location>
        <begin position="188"/>
        <end position="213"/>
    </location>
</feature>
<comment type="caution">
    <text evidence="2">The sequence shown here is derived from an EMBL/GenBank/DDBJ whole genome shotgun (WGS) entry which is preliminary data.</text>
</comment>
<feature type="transmembrane region" description="Helical" evidence="1">
    <location>
        <begin position="90"/>
        <end position="111"/>
    </location>
</feature>
<evidence type="ECO:0000313" key="3">
    <source>
        <dbReference type="Proteomes" id="UP000077857"/>
    </source>
</evidence>
<dbReference type="OrthoDB" id="9765721at2"/>
<sequence length="347" mass="38350">MAQHQAQRLPLHFSGSGSEYFRLWIVNVGLSIATLGIYSAWAKVRRNQYFYRHTRLAGAGFDYHGEPIAILKGRLVAFALFAAYTAASSFAPTAAAFILMLIMVLAPWLLVRSLRFRMHNTSYRGLRFAFRGRTGPAYLAFLLWPLLAGLSLGLLWPFAQQRMAAYTRNNSSYGSAEFRFSAGAGAYYAIYLMTLMLGVVLFAGLMVLTSILGSNGWFAVEEGQLTAMSLLLAALGTYLGLLLFAYPYVTARLQNLVWGATTLGEHRFVANVSAYQLLGLMLSNVVLVVLTLGLYKPFADIRLARYRIEHLHVLMEGNPDDFVAGLQADASAAGDEMAEMFDFDIAL</sequence>
<dbReference type="EMBL" id="LUUJ01000057">
    <property type="protein sequence ID" value="OAI18462.1"/>
    <property type="molecule type" value="Genomic_DNA"/>
</dbReference>
<accession>A0A177NKS4</accession>
<reference evidence="2 3" key="1">
    <citation type="submission" date="2016-03" db="EMBL/GenBank/DDBJ databases">
        <authorList>
            <person name="Ploux O."/>
        </authorList>
    </citation>
    <scope>NUCLEOTIDE SEQUENCE [LARGE SCALE GENOMIC DNA]</scope>
    <source>
        <strain evidence="2 3">R-45378</strain>
    </source>
</reference>
<feature type="transmembrane region" description="Helical" evidence="1">
    <location>
        <begin position="63"/>
        <end position="84"/>
    </location>
</feature>
<feature type="transmembrane region" description="Helical" evidence="1">
    <location>
        <begin position="274"/>
        <end position="295"/>
    </location>
</feature>
<dbReference type="AlphaFoldDB" id="A0A177NKS4"/>
<organism evidence="2 3">
    <name type="scientific">Methylomonas koyamae</name>
    <dbReference type="NCBI Taxonomy" id="702114"/>
    <lineage>
        <taxon>Bacteria</taxon>
        <taxon>Pseudomonadati</taxon>
        <taxon>Pseudomonadota</taxon>
        <taxon>Gammaproteobacteria</taxon>
        <taxon>Methylococcales</taxon>
        <taxon>Methylococcaceae</taxon>
        <taxon>Methylomonas</taxon>
    </lineage>
</organism>
<keyword evidence="1" id="KW-1133">Transmembrane helix</keyword>
<dbReference type="RefSeq" id="WP_064039872.1">
    <property type="nucleotide sequence ID" value="NZ_LUUJ01000057.1"/>
</dbReference>